<dbReference type="Pfam" id="PF20789">
    <property type="entry name" value="4HBT_3C"/>
    <property type="match status" value="1"/>
</dbReference>
<evidence type="ECO:0000313" key="3">
    <source>
        <dbReference type="EMBL" id="KAH7125987.1"/>
    </source>
</evidence>
<feature type="domain" description="Acyl-CoA thioesterase-like C-terminal" evidence="2">
    <location>
        <begin position="175"/>
        <end position="311"/>
    </location>
</feature>
<dbReference type="InterPro" id="IPR029069">
    <property type="entry name" value="HotDog_dom_sf"/>
</dbReference>
<dbReference type="Gene3D" id="2.40.160.210">
    <property type="entry name" value="Acyl-CoA thioesterase, double hotdog domain"/>
    <property type="match status" value="1"/>
</dbReference>
<dbReference type="SUPFAM" id="SSF54637">
    <property type="entry name" value="Thioesterase/thiol ester dehydrase-isomerase"/>
    <property type="match status" value="2"/>
</dbReference>
<protein>
    <submittedName>
        <fullName evidence="3">Thioesterase-like superfamily-domain-containing protein</fullName>
    </submittedName>
</protein>
<feature type="domain" description="Acyl-CoA thioesterase-like N-terminal HotDog" evidence="1">
    <location>
        <begin position="29"/>
        <end position="123"/>
    </location>
</feature>
<proteinExistence type="predicted"/>
<gene>
    <name evidence="3" type="ORF">EDB81DRAFT_730293</name>
</gene>
<name>A0A9P9IMJ2_9HYPO</name>
<dbReference type="InterPro" id="IPR042171">
    <property type="entry name" value="Acyl-CoA_hotdog"/>
</dbReference>
<dbReference type="InterPro" id="IPR049450">
    <property type="entry name" value="ACOT8-like_C"/>
</dbReference>
<reference evidence="3" key="1">
    <citation type="journal article" date="2021" name="Nat. Commun.">
        <title>Genetic determinants of endophytism in the Arabidopsis root mycobiome.</title>
        <authorList>
            <person name="Mesny F."/>
            <person name="Miyauchi S."/>
            <person name="Thiergart T."/>
            <person name="Pickel B."/>
            <person name="Atanasova L."/>
            <person name="Karlsson M."/>
            <person name="Huettel B."/>
            <person name="Barry K.W."/>
            <person name="Haridas S."/>
            <person name="Chen C."/>
            <person name="Bauer D."/>
            <person name="Andreopoulos W."/>
            <person name="Pangilinan J."/>
            <person name="LaButti K."/>
            <person name="Riley R."/>
            <person name="Lipzen A."/>
            <person name="Clum A."/>
            <person name="Drula E."/>
            <person name="Henrissat B."/>
            <person name="Kohler A."/>
            <person name="Grigoriev I.V."/>
            <person name="Martin F.M."/>
            <person name="Hacquard S."/>
        </authorList>
    </citation>
    <scope>NUCLEOTIDE SEQUENCE</scope>
    <source>
        <strain evidence="3">MPI-CAGE-AT-0147</strain>
    </source>
</reference>
<sequence>MHSTHTKVFEDAITVVPLSSYTYSANLNSGWSIGDVPHGGYLAAVLYRLVCTHFKHNHPRRHAGHAAPISMQLSFVRRSNVGPAHLEVKEIKLGSRVSTVNVTLYQRSQSSSEQMVKLTGLVTISSLREEAGLSVPFNCALDTVPEIPTLTSCQTSKGAAAALWKLVEIPHPEFRKATGHVETYVRHKNSQAFQRHGISEQWTRLGWKQDDENVTGRWTNEAAAFLLDVFPSALAKLESQLQSEIGTYQPVWFPTLTMNIDFKKEIPEGGEEWLYSSVAMKQIKNGRTDIQVVLRDALGELIALASQAGLVMSSDRNSTGPQRTAPEKLRRNSVYEVENVKL</sequence>
<organism evidence="3 4">
    <name type="scientific">Dactylonectria macrodidyma</name>
    <dbReference type="NCBI Taxonomy" id="307937"/>
    <lineage>
        <taxon>Eukaryota</taxon>
        <taxon>Fungi</taxon>
        <taxon>Dikarya</taxon>
        <taxon>Ascomycota</taxon>
        <taxon>Pezizomycotina</taxon>
        <taxon>Sordariomycetes</taxon>
        <taxon>Hypocreomycetidae</taxon>
        <taxon>Hypocreales</taxon>
        <taxon>Nectriaceae</taxon>
        <taxon>Dactylonectria</taxon>
    </lineage>
</organism>
<dbReference type="PANTHER" id="PTHR38110">
    <property type="entry name" value="CHROMOSOME 23, WHOLE GENOME SHOTGUN SEQUENCE"/>
    <property type="match status" value="1"/>
</dbReference>
<dbReference type="InterPro" id="IPR052389">
    <property type="entry name" value="Sec_Metab_Biosynth-Assoc"/>
</dbReference>
<dbReference type="OrthoDB" id="2532955at2759"/>
<evidence type="ECO:0000259" key="1">
    <source>
        <dbReference type="Pfam" id="PF13622"/>
    </source>
</evidence>
<comment type="caution">
    <text evidence="3">The sequence shown here is derived from an EMBL/GenBank/DDBJ whole genome shotgun (WGS) entry which is preliminary data.</text>
</comment>
<evidence type="ECO:0000259" key="2">
    <source>
        <dbReference type="Pfam" id="PF20789"/>
    </source>
</evidence>
<dbReference type="InterPro" id="IPR049449">
    <property type="entry name" value="TesB_ACOT8-like_N"/>
</dbReference>
<dbReference type="PANTHER" id="PTHR38110:SF1">
    <property type="entry name" value="THIOESTERASE DOMAIN-CONTAINING PROTEIN"/>
    <property type="match status" value="1"/>
</dbReference>
<dbReference type="Pfam" id="PF13622">
    <property type="entry name" value="4HBT_3"/>
    <property type="match status" value="1"/>
</dbReference>
<keyword evidence="4" id="KW-1185">Reference proteome</keyword>
<dbReference type="AlphaFoldDB" id="A0A9P9IMJ2"/>
<dbReference type="EMBL" id="JAGMUV010000020">
    <property type="protein sequence ID" value="KAH7125987.1"/>
    <property type="molecule type" value="Genomic_DNA"/>
</dbReference>
<evidence type="ECO:0000313" key="4">
    <source>
        <dbReference type="Proteomes" id="UP000738349"/>
    </source>
</evidence>
<dbReference type="Proteomes" id="UP000738349">
    <property type="component" value="Unassembled WGS sequence"/>
</dbReference>
<accession>A0A9P9IMJ2</accession>